<dbReference type="OrthoDB" id="3373978at2"/>
<organism evidence="2 3">
    <name type="scientific">Colwellia chukchiensis</name>
    <dbReference type="NCBI Taxonomy" id="641665"/>
    <lineage>
        <taxon>Bacteria</taxon>
        <taxon>Pseudomonadati</taxon>
        <taxon>Pseudomonadota</taxon>
        <taxon>Gammaproteobacteria</taxon>
        <taxon>Alteromonadales</taxon>
        <taxon>Colwelliaceae</taxon>
        <taxon>Colwellia</taxon>
    </lineage>
</organism>
<keyword evidence="3" id="KW-1185">Reference proteome</keyword>
<dbReference type="Proteomes" id="UP000199297">
    <property type="component" value="Unassembled WGS sequence"/>
</dbReference>
<reference evidence="3" key="1">
    <citation type="submission" date="2016-10" db="EMBL/GenBank/DDBJ databases">
        <authorList>
            <person name="Varghese N."/>
            <person name="Submissions S."/>
        </authorList>
    </citation>
    <scope>NUCLEOTIDE SEQUENCE [LARGE SCALE GENOMIC DNA]</scope>
    <source>
        <strain evidence="3">CGMCC 1.9127</strain>
    </source>
</reference>
<dbReference type="STRING" id="641665.GCA_002104455_01121"/>
<proteinExistence type="predicted"/>
<protein>
    <submittedName>
        <fullName evidence="2">Glutathione synthetase, ATP-grasp domain</fullName>
    </submittedName>
</protein>
<evidence type="ECO:0000259" key="1">
    <source>
        <dbReference type="Pfam" id="PF02955"/>
    </source>
</evidence>
<evidence type="ECO:0000313" key="2">
    <source>
        <dbReference type="EMBL" id="SEL50673.1"/>
    </source>
</evidence>
<dbReference type="GO" id="GO:0005524">
    <property type="term" value="F:ATP binding"/>
    <property type="evidence" value="ECO:0007669"/>
    <property type="project" value="InterPro"/>
</dbReference>
<dbReference type="InterPro" id="IPR004218">
    <property type="entry name" value="GSHS_ATP-bd"/>
</dbReference>
<dbReference type="PANTHER" id="PTHR39217">
    <property type="match status" value="1"/>
</dbReference>
<dbReference type="GO" id="GO:0004363">
    <property type="term" value="F:glutathione synthase activity"/>
    <property type="evidence" value="ECO:0007669"/>
    <property type="project" value="InterPro"/>
</dbReference>
<dbReference type="Gene3D" id="3.30.470.20">
    <property type="entry name" value="ATP-grasp fold, B domain"/>
    <property type="match status" value="1"/>
</dbReference>
<dbReference type="SUPFAM" id="SSF56059">
    <property type="entry name" value="Glutathione synthetase ATP-binding domain-like"/>
    <property type="match status" value="1"/>
</dbReference>
<dbReference type="Pfam" id="PF02955">
    <property type="entry name" value="GSH-S_ATP"/>
    <property type="match status" value="1"/>
</dbReference>
<dbReference type="PANTHER" id="PTHR39217:SF1">
    <property type="entry name" value="GLUTATHIONE SYNTHETASE"/>
    <property type="match status" value="1"/>
</dbReference>
<dbReference type="EMBL" id="FOBI01000012">
    <property type="protein sequence ID" value="SEL50673.1"/>
    <property type="molecule type" value="Genomic_DNA"/>
</dbReference>
<dbReference type="AlphaFoldDB" id="A0A1H7QRV2"/>
<dbReference type="InterPro" id="IPR053191">
    <property type="entry name" value="DcsG_Biosynth_Enzyme"/>
</dbReference>
<feature type="domain" description="Prokaryotic glutathione synthetase ATP-binding" evidence="1">
    <location>
        <begin position="128"/>
        <end position="230"/>
    </location>
</feature>
<sequence length="302" mass="34448">MKKCAILSMDSLAGFETSDSLLDQPMLALGWQTERVSWRKEQVNWSDYDVVLIRSPWDYQDDMAAFIKVLAKIEQSSARLENSLAVVNWNINKSYLKQLASQQVTIVPTLWPDKFDASDIPEYFQHFNSEQIVLKPRVSANADNTFWLKKANYTSNIAALQQAFAQRDLMVQPFMPAICQEGEFSLFYFNGQYSHAILKTPAPGDFRVQEEHGGVLLAITPEPELTRVADQTMQAIHQLHGDLLYARIDFVRFNTSFALMEAELIEPSLYFNMDEKSPQRFVDAFAQRLQTQAKNAVVLGSC</sequence>
<accession>A0A1H7QRV2</accession>
<evidence type="ECO:0000313" key="3">
    <source>
        <dbReference type="Proteomes" id="UP000199297"/>
    </source>
</evidence>
<gene>
    <name evidence="2" type="ORF">SAMN05216262_11281</name>
</gene>
<dbReference type="RefSeq" id="WP_085285500.1">
    <property type="nucleotide sequence ID" value="NZ_FOBI01000012.1"/>
</dbReference>
<name>A0A1H7QRV2_9GAMM</name>